<feature type="transmembrane region" description="Helical" evidence="8">
    <location>
        <begin position="160"/>
        <end position="182"/>
    </location>
</feature>
<organism evidence="9 10">
    <name type="scientific">Fictibacillus aquaticus</name>
    <dbReference type="NCBI Taxonomy" id="2021314"/>
    <lineage>
        <taxon>Bacteria</taxon>
        <taxon>Bacillati</taxon>
        <taxon>Bacillota</taxon>
        <taxon>Bacilli</taxon>
        <taxon>Bacillales</taxon>
        <taxon>Fictibacillaceae</taxon>
        <taxon>Fictibacillus</taxon>
    </lineage>
</organism>
<comment type="subcellular location">
    <subcellularLocation>
        <location evidence="1">Membrane</location>
        <topology evidence="1">Multi-pass membrane protein</topology>
    </subcellularLocation>
</comment>
<dbReference type="Pfam" id="PF03845">
    <property type="entry name" value="Spore_permease"/>
    <property type="match status" value="1"/>
</dbReference>
<feature type="transmembrane region" description="Helical" evidence="8">
    <location>
        <begin position="351"/>
        <end position="373"/>
    </location>
</feature>
<evidence type="ECO:0000256" key="1">
    <source>
        <dbReference type="ARBA" id="ARBA00004141"/>
    </source>
</evidence>
<feature type="transmembrane region" description="Helical" evidence="8">
    <location>
        <begin position="202"/>
        <end position="224"/>
    </location>
</feature>
<dbReference type="PANTHER" id="PTHR34975">
    <property type="entry name" value="SPORE GERMINATION PROTEIN A2"/>
    <property type="match status" value="1"/>
</dbReference>
<gene>
    <name evidence="9" type="ORF">CGZ90_04300</name>
</gene>
<feature type="transmembrane region" description="Helical" evidence="8">
    <location>
        <begin position="104"/>
        <end position="124"/>
    </location>
</feature>
<evidence type="ECO:0000256" key="2">
    <source>
        <dbReference type="ARBA" id="ARBA00007998"/>
    </source>
</evidence>
<reference evidence="9 10" key="1">
    <citation type="submission" date="2017-07" db="EMBL/GenBank/DDBJ databases">
        <title>Fictibacillus sp. nov. GDSW-R2A3 Genome sequencing and assembly.</title>
        <authorList>
            <person name="Mayilraj S."/>
        </authorList>
    </citation>
    <scope>NUCLEOTIDE SEQUENCE [LARGE SCALE GENOMIC DNA]</scope>
    <source>
        <strain evidence="9 10">GDSW-R2A3</strain>
    </source>
</reference>
<evidence type="ECO:0000256" key="5">
    <source>
        <dbReference type="ARBA" id="ARBA00022692"/>
    </source>
</evidence>
<dbReference type="AlphaFoldDB" id="A0A235FF93"/>
<evidence type="ECO:0000256" key="4">
    <source>
        <dbReference type="ARBA" id="ARBA00022544"/>
    </source>
</evidence>
<keyword evidence="5 8" id="KW-0812">Transmembrane</keyword>
<feature type="transmembrane region" description="Helical" evidence="8">
    <location>
        <begin position="59"/>
        <end position="80"/>
    </location>
</feature>
<feature type="transmembrane region" description="Helical" evidence="8">
    <location>
        <begin position="31"/>
        <end position="53"/>
    </location>
</feature>
<evidence type="ECO:0000256" key="6">
    <source>
        <dbReference type="ARBA" id="ARBA00022989"/>
    </source>
</evidence>
<keyword evidence="6 8" id="KW-1133">Transmembrane helix</keyword>
<dbReference type="GO" id="GO:0009847">
    <property type="term" value="P:spore germination"/>
    <property type="evidence" value="ECO:0007669"/>
    <property type="project" value="InterPro"/>
</dbReference>
<evidence type="ECO:0000256" key="7">
    <source>
        <dbReference type="ARBA" id="ARBA00023136"/>
    </source>
</evidence>
<dbReference type="InterPro" id="IPR004761">
    <property type="entry name" value="Spore_GerAB"/>
</dbReference>
<accession>A0A235FF93</accession>
<dbReference type="Proteomes" id="UP000215059">
    <property type="component" value="Unassembled WGS sequence"/>
</dbReference>
<keyword evidence="4" id="KW-0309">Germination</keyword>
<evidence type="ECO:0000256" key="3">
    <source>
        <dbReference type="ARBA" id="ARBA00022448"/>
    </source>
</evidence>
<evidence type="ECO:0000256" key="8">
    <source>
        <dbReference type="SAM" id="Phobius"/>
    </source>
</evidence>
<feature type="transmembrane region" description="Helical" evidence="8">
    <location>
        <begin position="287"/>
        <end position="307"/>
    </location>
</feature>
<feature type="transmembrane region" description="Helical" evidence="8">
    <location>
        <begin position="327"/>
        <end position="345"/>
    </location>
</feature>
<keyword evidence="3" id="KW-0813">Transport</keyword>
<comment type="caution">
    <text evidence="9">The sequence shown here is derived from an EMBL/GenBank/DDBJ whole genome shotgun (WGS) entry which is preliminary data.</text>
</comment>
<dbReference type="Gene3D" id="1.20.1740.10">
    <property type="entry name" value="Amino acid/polyamine transporter I"/>
    <property type="match status" value="1"/>
</dbReference>
<dbReference type="GO" id="GO:0016020">
    <property type="term" value="C:membrane"/>
    <property type="evidence" value="ECO:0007669"/>
    <property type="project" value="UniProtKB-SubCell"/>
</dbReference>
<proteinExistence type="inferred from homology"/>
<keyword evidence="10" id="KW-1185">Reference proteome</keyword>
<evidence type="ECO:0000313" key="9">
    <source>
        <dbReference type="EMBL" id="OYD59819.1"/>
    </source>
</evidence>
<dbReference type="OrthoDB" id="2446105at2"/>
<feature type="transmembrane region" description="Helical" evidence="8">
    <location>
        <begin position="136"/>
        <end position="153"/>
    </location>
</feature>
<evidence type="ECO:0000313" key="10">
    <source>
        <dbReference type="Proteomes" id="UP000215059"/>
    </source>
</evidence>
<dbReference type="EMBL" id="NOII01000001">
    <property type="protein sequence ID" value="OYD59819.1"/>
    <property type="molecule type" value="Genomic_DNA"/>
</dbReference>
<name>A0A235FF93_9BACL</name>
<dbReference type="PANTHER" id="PTHR34975:SF2">
    <property type="entry name" value="SPORE GERMINATION PROTEIN A2"/>
    <property type="match status" value="1"/>
</dbReference>
<protein>
    <submittedName>
        <fullName evidence="9">Uncharacterized protein</fullName>
    </submittedName>
</protein>
<dbReference type="NCBIfam" id="TIGR00912">
    <property type="entry name" value="2A0309"/>
    <property type="match status" value="1"/>
</dbReference>
<comment type="similarity">
    <text evidence="2">Belongs to the amino acid-polyamine-organocation (APC) superfamily. Spore germination protein (SGP) (TC 2.A.3.9) family.</text>
</comment>
<feature type="transmembrane region" description="Helical" evidence="8">
    <location>
        <begin position="236"/>
        <end position="258"/>
    </location>
</feature>
<keyword evidence="7 8" id="KW-0472">Membrane</keyword>
<sequence length="385" mass="43572">MQNRKNFVRKIVQESGRRRRMKNNSITPRQLFFVIIQTQIGVGILSLPFTLFTKAKTDGWMSVMIAGVLIQFVILMIWLLMKRFPGSTLYDVIPLLIGPAAGKVLNALYTIHFIFVSVLILMYFHQITGRWIFPETPKWVMISCVALTSGYLITSSARIIARFFIIMTPLLIVLFLLIAYSYTDAHLLYILPVGVHGMKNVLVGTQDATVALLGFDAALVFFAYTNGKPEKKLKAVSLAALCVTLFYTYVTFTTFIYFNSEEIIIVPEPVLYMLKAFSFKVIERTDLVFMSLWLVSVATSFMSYLFIAAKGVQSVLKLKHHKKTIPYLVFTSIILATIPKSNLQIQQWGKYISLSGIIFTIPIICLLLIIAVARKKQGGNAQYEK</sequence>